<proteinExistence type="predicted"/>
<dbReference type="EMBL" id="JAVFKN010000075">
    <property type="protein sequence ID" value="MDQ5771035.1"/>
    <property type="molecule type" value="Genomic_DNA"/>
</dbReference>
<feature type="transmembrane region" description="Helical" evidence="1">
    <location>
        <begin position="7"/>
        <end position="25"/>
    </location>
</feature>
<keyword evidence="4" id="KW-1185">Reference proteome</keyword>
<dbReference type="Proteomes" id="UP001223336">
    <property type="component" value="Unassembled WGS sequence"/>
</dbReference>
<protein>
    <submittedName>
        <fullName evidence="3">Uncharacterized protein</fullName>
    </submittedName>
</protein>
<evidence type="ECO:0000313" key="4">
    <source>
        <dbReference type="Proteomes" id="UP001223336"/>
    </source>
</evidence>
<dbReference type="EMBL" id="CP133217">
    <property type="protein sequence ID" value="WML85771.1"/>
    <property type="molecule type" value="Genomic_DNA"/>
</dbReference>
<sequence length="98" mass="11442">MYQDWKQWARAVYAILILLMVGWLIKPEQLIHGAGWQEIKELWWGTGFVQTVLFTVSAGLIFPKEKKLEENFLDVGGDFWQFIVGCYLNGFAWFIAIL</sequence>
<dbReference type="AlphaFoldDB" id="A0AA51MPA6"/>
<evidence type="ECO:0000256" key="1">
    <source>
        <dbReference type="SAM" id="Phobius"/>
    </source>
</evidence>
<name>A0AA51MPA6_9GAMM</name>
<accession>A0AA51MPA6</accession>
<feature type="transmembrane region" description="Helical" evidence="1">
    <location>
        <begin position="75"/>
        <end position="96"/>
    </location>
</feature>
<organism evidence="3">
    <name type="scientific">Thiothrix subterranea</name>
    <dbReference type="NCBI Taxonomy" id="2735563"/>
    <lineage>
        <taxon>Bacteria</taxon>
        <taxon>Pseudomonadati</taxon>
        <taxon>Pseudomonadota</taxon>
        <taxon>Gammaproteobacteria</taxon>
        <taxon>Thiotrichales</taxon>
        <taxon>Thiotrichaceae</taxon>
        <taxon>Thiothrix</taxon>
    </lineage>
</organism>
<gene>
    <name evidence="2" type="ORF">RCC75_21105</name>
    <name evidence="3" type="ORF">RCG00_15875</name>
</gene>
<evidence type="ECO:0000313" key="2">
    <source>
        <dbReference type="EMBL" id="MDQ5771035.1"/>
    </source>
</evidence>
<keyword evidence="1" id="KW-1133">Transmembrane helix</keyword>
<keyword evidence="1" id="KW-0472">Membrane</keyword>
<evidence type="ECO:0000313" key="3">
    <source>
        <dbReference type="EMBL" id="WML85771.1"/>
    </source>
</evidence>
<dbReference type="Proteomes" id="UP001229862">
    <property type="component" value="Chromosome"/>
</dbReference>
<dbReference type="RefSeq" id="WP_308136680.1">
    <property type="nucleotide sequence ID" value="NZ_CP133197.1"/>
</dbReference>
<keyword evidence="1" id="KW-0812">Transmembrane</keyword>
<feature type="transmembrane region" description="Helical" evidence="1">
    <location>
        <begin position="45"/>
        <end position="63"/>
    </location>
</feature>
<reference evidence="3 4" key="1">
    <citation type="submission" date="2023-08" db="EMBL/GenBank/DDBJ databases">
        <title>New molecular markers tilS and rpoB for phylogenetic and monitoring studies of the genus Thiothrix biodiversity.</title>
        <authorList>
            <person name="Ravin N.V."/>
            <person name="Smolyakov D."/>
            <person name="Markov N.D."/>
            <person name="Beletsky A.V."/>
            <person name="Mardanov A.V."/>
            <person name="Rudenko T.S."/>
            <person name="Grabovich M.Y."/>
        </authorList>
    </citation>
    <scope>NUCLEOTIDE SEQUENCE</scope>
    <source>
        <strain evidence="3">DNT52</strain>
        <strain evidence="2 4">H33</strain>
    </source>
</reference>